<dbReference type="InParanoid" id="A0A674N7K3"/>
<dbReference type="PANTHER" id="PTHR12458">
    <property type="entry name" value="ORF PROTEIN"/>
    <property type="match status" value="1"/>
</dbReference>
<evidence type="ECO:0000313" key="4">
    <source>
        <dbReference type="Proteomes" id="UP000005226"/>
    </source>
</evidence>
<dbReference type="AlphaFoldDB" id="A0A674N7K3"/>
<accession>A0A674N7K3</accession>
<name>A0A674N7K3_TAKRU</name>
<reference evidence="3" key="2">
    <citation type="submission" date="2025-08" db="UniProtKB">
        <authorList>
            <consortium name="Ensembl"/>
        </authorList>
    </citation>
    <scope>IDENTIFICATION</scope>
</reference>
<feature type="domain" description="CFA20" evidence="2">
    <location>
        <begin position="376"/>
        <end position="555"/>
    </location>
</feature>
<dbReference type="GeneTree" id="ENSGT00390000004554"/>
<proteinExistence type="predicted"/>
<feature type="domain" description="CFA20" evidence="2">
    <location>
        <begin position="2"/>
        <end position="105"/>
    </location>
</feature>
<evidence type="ECO:0000256" key="1">
    <source>
        <dbReference type="SAM" id="MobiDB-lite"/>
    </source>
</evidence>
<feature type="region of interest" description="Disordered" evidence="1">
    <location>
        <begin position="341"/>
        <end position="376"/>
    </location>
</feature>
<dbReference type="InterPro" id="IPR040441">
    <property type="entry name" value="CFA20/CFAP20DC"/>
</dbReference>
<evidence type="ECO:0000313" key="3">
    <source>
        <dbReference type="Ensembl" id="ENSTRUP00000069141.1"/>
    </source>
</evidence>
<reference evidence="3 4" key="1">
    <citation type="journal article" date="2011" name="Genome Biol. Evol.">
        <title>Integration of the genetic map and genome assembly of fugu facilitates insights into distinct features of genome evolution in teleosts and mammals.</title>
        <authorList>
            <person name="Kai W."/>
            <person name="Kikuchi K."/>
            <person name="Tohari S."/>
            <person name="Chew A.K."/>
            <person name="Tay A."/>
            <person name="Fujiwara A."/>
            <person name="Hosoya S."/>
            <person name="Suetake H."/>
            <person name="Naruse K."/>
            <person name="Brenner S."/>
            <person name="Suzuki Y."/>
            <person name="Venkatesh B."/>
        </authorList>
    </citation>
    <scope>NUCLEOTIDE SEQUENCE [LARGE SCALE GENOMIC DNA]</scope>
</reference>
<dbReference type="Proteomes" id="UP000005226">
    <property type="component" value="Chromosome 20"/>
</dbReference>
<feature type="domain" description="CFA20" evidence="2">
    <location>
        <begin position="153"/>
        <end position="333"/>
    </location>
</feature>
<sequence length="560" mass="64066">MMKKTGEEFGCKITVTDDKIIRRQIILTTFTRKMKAKIYSGFVPIRLSSSFEHVNINLAKVTHVLFGTRYVETVKIKIHANCRIRSVYFSDRLYTHKELPNDYKVEENSTAPRVNTVVADVSMVPEGSRVQGYTKGQSKQRIGSALQTTAAGHDYVHGFHTILYSMEGSPLKFWKQEVKHGNVECITDEELKTLAIEVQGKDIQTTSISCPSDPEDSLGIRLPFFNLLIKKTGEDWCFEITVTDDKNVRWQIIQTTFRKDTKAMAHVACVPLRLSTSWERISIDLAKVTHALFGTKYMETSKIKIYANCRIRRVFFTDRLYSDQELPGDFKVNIIERKTAPSTNTRMAEKSSLVPAESRLESKQRPGAGLQTTTEKSNQGFHTILNSVEKAPLKLWKEEVENGDVKCIKDEIITSSAIEVQGSDMQSTSITCPPDPEESLGIRLPCLNLLVKKTGEDWGFELTLIDDKNVHQRIYLGSHSREGTPVPLSFRWPLKLSNYWQYFCLDLADVTNRVFKTNYVEMAKIKIYANCRIRRVYFTDRLYSYHELPSDYKVKISIQG</sequence>
<evidence type="ECO:0000259" key="2">
    <source>
        <dbReference type="Pfam" id="PF05018"/>
    </source>
</evidence>
<organism evidence="3 4">
    <name type="scientific">Takifugu rubripes</name>
    <name type="common">Japanese pufferfish</name>
    <name type="synonym">Fugu rubripes</name>
    <dbReference type="NCBI Taxonomy" id="31033"/>
    <lineage>
        <taxon>Eukaryota</taxon>
        <taxon>Metazoa</taxon>
        <taxon>Chordata</taxon>
        <taxon>Craniata</taxon>
        <taxon>Vertebrata</taxon>
        <taxon>Euteleostomi</taxon>
        <taxon>Actinopterygii</taxon>
        <taxon>Neopterygii</taxon>
        <taxon>Teleostei</taxon>
        <taxon>Neoteleostei</taxon>
        <taxon>Acanthomorphata</taxon>
        <taxon>Eupercaria</taxon>
        <taxon>Tetraodontiformes</taxon>
        <taxon>Tetradontoidea</taxon>
        <taxon>Tetraodontidae</taxon>
        <taxon>Takifugu</taxon>
    </lineage>
</organism>
<dbReference type="InterPro" id="IPR007714">
    <property type="entry name" value="CFA20_dom"/>
</dbReference>
<dbReference type="Ensembl" id="ENSTRUT00000074989.1">
    <property type="protein sequence ID" value="ENSTRUP00000069141.1"/>
    <property type="gene ID" value="ENSTRUG00000026818.1"/>
</dbReference>
<protein>
    <recommendedName>
        <fullName evidence="2">CFA20 domain-containing protein</fullName>
    </recommendedName>
</protein>
<reference evidence="3" key="3">
    <citation type="submission" date="2025-09" db="UniProtKB">
        <authorList>
            <consortium name="Ensembl"/>
        </authorList>
    </citation>
    <scope>IDENTIFICATION</scope>
</reference>
<dbReference type="Pfam" id="PF05018">
    <property type="entry name" value="CFA20_dom"/>
    <property type="match status" value="3"/>
</dbReference>
<gene>
    <name evidence="3" type="primary">LOC115247258</name>
</gene>
<keyword evidence="4" id="KW-1185">Reference proteome</keyword>